<keyword evidence="2" id="KW-1185">Reference proteome</keyword>
<accession>A0A1Y2M2I8</accession>
<sequence length="418" mass="47936">MLLEKLPIELVQHTISLAVSAKPHSEQSNTLTALIRANKALESEVSALCLRNVQDAMYGPGWWPRVPFLARVRMAREIITTQPAPGEKRNIATYMHAVAYYLNEYATYHDPEETGRMGHERWLYEIASVLALREADCVCGKPAFLHRRCHDLSAVSDTAFHVVLLKQHTKLETKMILEEGKGIHSVCPYLKVSRKDPLFTRRNALEWACARGLESSVVRLVAVAEAQGRNAESYLPMATAVCAMYTQSSKGSLLHLLLDRIEKTVGNPEFRYERLQYRNRVLSVKEWALKVVTQLAQHKRLAGIDIVRKHFPYLSVLSISDVLPKEFSAESIRIFMETERPFCGFVWGENENQKHWTTCCKDWCCNIYSKAGPWGQACKRSYCLFFRWSRDRECGLVHPPDNELYDTNGWAKELRFVN</sequence>
<protein>
    <submittedName>
        <fullName evidence="1">Uncharacterized protein</fullName>
    </submittedName>
</protein>
<dbReference type="AlphaFoldDB" id="A0A1Y2M2I8"/>
<dbReference type="Proteomes" id="UP000193240">
    <property type="component" value="Unassembled WGS sequence"/>
</dbReference>
<proteinExistence type="predicted"/>
<dbReference type="EMBL" id="KZ107843">
    <property type="protein sequence ID" value="OSS49647.1"/>
    <property type="molecule type" value="Genomic_DNA"/>
</dbReference>
<dbReference type="InParanoid" id="A0A1Y2M2I8"/>
<evidence type="ECO:0000313" key="2">
    <source>
        <dbReference type="Proteomes" id="UP000193240"/>
    </source>
</evidence>
<organism evidence="1 2">
    <name type="scientific">Epicoccum nigrum</name>
    <name type="common">Soil fungus</name>
    <name type="synonym">Epicoccum purpurascens</name>
    <dbReference type="NCBI Taxonomy" id="105696"/>
    <lineage>
        <taxon>Eukaryota</taxon>
        <taxon>Fungi</taxon>
        <taxon>Dikarya</taxon>
        <taxon>Ascomycota</taxon>
        <taxon>Pezizomycotina</taxon>
        <taxon>Dothideomycetes</taxon>
        <taxon>Pleosporomycetidae</taxon>
        <taxon>Pleosporales</taxon>
        <taxon>Pleosporineae</taxon>
        <taxon>Didymellaceae</taxon>
        <taxon>Epicoccum</taxon>
    </lineage>
</organism>
<name>A0A1Y2M2I8_EPING</name>
<reference evidence="1 2" key="1">
    <citation type="journal article" date="2017" name="Genome Announc.">
        <title>Genome sequence of the saprophytic ascomycete Epicoccum nigrum ICMP 19927 strain isolated from New Zealand.</title>
        <authorList>
            <person name="Fokin M."/>
            <person name="Fleetwood D."/>
            <person name="Weir B.S."/>
            <person name="Villas-Boas S.G."/>
        </authorList>
    </citation>
    <scope>NUCLEOTIDE SEQUENCE [LARGE SCALE GENOMIC DNA]</scope>
    <source>
        <strain evidence="1 2">ICMP 19927</strain>
    </source>
</reference>
<gene>
    <name evidence="1" type="ORF">B5807_05908</name>
</gene>
<evidence type="ECO:0000313" key="1">
    <source>
        <dbReference type="EMBL" id="OSS49647.1"/>
    </source>
</evidence>